<feature type="domain" description="Abortive infection protein-like C-terminal" evidence="1">
    <location>
        <begin position="196"/>
        <end position="275"/>
    </location>
</feature>
<dbReference type="InterPro" id="IPR026001">
    <property type="entry name" value="Abi-like_C"/>
</dbReference>
<organism evidence="2 3">
    <name type="scientific">Burkholderia pseudomallei</name>
    <name type="common">Pseudomonas pseudomallei</name>
    <dbReference type="NCBI Taxonomy" id="28450"/>
    <lineage>
        <taxon>Bacteria</taxon>
        <taxon>Pseudomonadati</taxon>
        <taxon>Pseudomonadota</taxon>
        <taxon>Betaproteobacteria</taxon>
        <taxon>Burkholderiales</taxon>
        <taxon>Burkholderiaceae</taxon>
        <taxon>Burkholderia</taxon>
        <taxon>pseudomallei group</taxon>
    </lineage>
</organism>
<accession>A0AAX0U487</accession>
<evidence type="ECO:0000313" key="2">
    <source>
        <dbReference type="EMBL" id="PJO63062.1"/>
    </source>
</evidence>
<dbReference type="Proteomes" id="UP000231878">
    <property type="component" value="Unassembled WGS sequence"/>
</dbReference>
<gene>
    <name evidence="2" type="ORF">CWD88_28010</name>
</gene>
<proteinExistence type="predicted"/>
<dbReference type="Pfam" id="PF14355">
    <property type="entry name" value="Abi_C"/>
    <property type="match status" value="1"/>
</dbReference>
<dbReference type="AlphaFoldDB" id="A0AAX0U487"/>
<dbReference type="RefSeq" id="WP_009936474.1">
    <property type="nucleotide sequence ID" value="NZ_AP028081.1"/>
</dbReference>
<evidence type="ECO:0000313" key="3">
    <source>
        <dbReference type="Proteomes" id="UP000231878"/>
    </source>
</evidence>
<comment type="caution">
    <text evidence="2">The sequence shown here is derived from an EMBL/GenBank/DDBJ whole genome shotgun (WGS) entry which is preliminary data.</text>
</comment>
<protein>
    <recommendedName>
        <fullName evidence="1">Abortive infection protein-like C-terminal domain-containing protein</fullName>
    </recommendedName>
</protein>
<reference evidence="2 3" key="1">
    <citation type="submission" date="2017-11" db="EMBL/GenBank/DDBJ databases">
        <title>Molecular characterization of Burkholderia pseudomallei and closely related isolates from Vietnam.</title>
        <authorList>
            <person name="Ustinov D.V."/>
            <person name="Antonov A.S."/>
            <person name="Avdusheva E.F."/>
            <person name="Shpak I.M."/>
            <person name="Zakharova I.B."/>
            <person name="Thi L.A."/>
            <person name="Teteryatnikova N."/>
            <person name="Lopasteyskaya Y.A."/>
            <person name="Kuzyutina J.A."/>
            <person name="Ngo T.N."/>
            <person name="Victorov D.V."/>
        </authorList>
    </citation>
    <scope>NUCLEOTIDE SEQUENCE [LARGE SCALE GENOMIC DNA]</scope>
    <source>
        <strain evidence="2 3">V1512</strain>
    </source>
</reference>
<dbReference type="EMBL" id="PHRB01000036">
    <property type="protein sequence ID" value="PJO63062.1"/>
    <property type="molecule type" value="Genomic_DNA"/>
</dbReference>
<name>A0AAX0U487_BURPE</name>
<evidence type="ECO:0000259" key="1">
    <source>
        <dbReference type="Pfam" id="PF14355"/>
    </source>
</evidence>
<sequence length="282" mass="29760">MKMLLPLNDAIVAVVCQLIDDSTAKRAGGDFREPTHSDIEFLVNKFGLAALDPKQQGQQVGKAKRVRAILHETMVGDEEAGARLVHSLLIKVRACGGFRKGSDNYVGDEAIANAKSAFDSEGFWLAEDGTFGAKVLDGLKGPEMTAALRLYALRAQRGSEDAALLMGTGKDLMEATAAHVLTTIAGRYPESANFKALLGMAFTSLGLAVPEQDAEPGEPPAKELERGLFTAACGANKLRNKGGTGHGRPWTVNVGAAEAKAAIEVAGAVSAYLLDKLQARAR</sequence>